<name>A0A174DX19_9BACE</name>
<dbReference type="EMBL" id="CYZH01000007">
    <property type="protein sequence ID" value="CUO29994.1"/>
    <property type="molecule type" value="Genomic_DNA"/>
</dbReference>
<dbReference type="CDD" id="cd07381">
    <property type="entry name" value="MPP_CapA"/>
    <property type="match status" value="1"/>
</dbReference>
<dbReference type="InterPro" id="IPR019079">
    <property type="entry name" value="Capsule_synth_CapA"/>
</dbReference>
<gene>
    <name evidence="3" type="ORF">ERS852397_01760</name>
</gene>
<evidence type="ECO:0000259" key="2">
    <source>
        <dbReference type="SMART" id="SM00854"/>
    </source>
</evidence>
<feature type="domain" description="Capsule synthesis protein CapA" evidence="2">
    <location>
        <begin position="48"/>
        <end position="293"/>
    </location>
</feature>
<dbReference type="AlphaFoldDB" id="A0A174DX19"/>
<evidence type="ECO:0000313" key="3">
    <source>
        <dbReference type="EMBL" id="CUO29994.1"/>
    </source>
</evidence>
<evidence type="ECO:0000313" key="4">
    <source>
        <dbReference type="Proteomes" id="UP000095517"/>
    </source>
</evidence>
<organism evidence="3 4">
    <name type="scientific">Bacteroides finegoldii</name>
    <dbReference type="NCBI Taxonomy" id="338188"/>
    <lineage>
        <taxon>Bacteria</taxon>
        <taxon>Pseudomonadati</taxon>
        <taxon>Bacteroidota</taxon>
        <taxon>Bacteroidia</taxon>
        <taxon>Bacteroidales</taxon>
        <taxon>Bacteroidaceae</taxon>
        <taxon>Bacteroides</taxon>
    </lineage>
</organism>
<dbReference type="SUPFAM" id="SSF56300">
    <property type="entry name" value="Metallo-dependent phosphatases"/>
    <property type="match status" value="1"/>
</dbReference>
<dbReference type="Gene3D" id="3.60.21.10">
    <property type="match status" value="1"/>
</dbReference>
<accession>A0A174DX19</accession>
<dbReference type="InterPro" id="IPR052169">
    <property type="entry name" value="CW_Biosynth-Accessory"/>
</dbReference>
<evidence type="ECO:0000256" key="1">
    <source>
        <dbReference type="ARBA" id="ARBA00005662"/>
    </source>
</evidence>
<sequence length="384" mass="43382">MRYTLFLVIIFLSLSCTSRSQTRRDSINNNSLDTLSASKSCIPADTLRILFVGDLMQHQGQINAARTAKGYDYTTCFEYVKEEIGKADLAIANLEVTFGGKPYKGYPAFSAPDEFLTAIHNAGFNVLVTANNHSLDRGKPGLERTIRLIDSLSIPHVGTYINPEEREKKYPLILEKKGFRIALLNYTYGTNGIYVTSPNIVNYIDTAIIAKDIETSKVMKPDVIIACMHWGIEYQSLPDKEQKFLTDWLIRKGVNHVIGSHPHVVQPIEVREDSVTNDKNLVVYSLGNYISNMSARHTDGGLMVKMELVKDSITRLNKCEYSLVWTARPTQSGKKNHQLLPVNLPTDSIPVNARNSLKIFVNDTRSLFSKYNRGIKEYTFYKKK</sequence>
<dbReference type="PANTHER" id="PTHR33393:SF12">
    <property type="entry name" value="CAPSULE BIOSYNTHESIS PROTEIN CAPA"/>
    <property type="match status" value="1"/>
</dbReference>
<dbReference type="RefSeq" id="WP_022275479.1">
    <property type="nucleotide sequence ID" value="NZ_CABIXA010000007.1"/>
</dbReference>
<dbReference type="InterPro" id="IPR029052">
    <property type="entry name" value="Metallo-depent_PP-like"/>
</dbReference>
<dbReference type="STRING" id="338188.ERS852397_01760"/>
<reference evidence="3 4" key="1">
    <citation type="submission" date="2015-09" db="EMBL/GenBank/DDBJ databases">
        <authorList>
            <consortium name="Pathogen Informatics"/>
        </authorList>
    </citation>
    <scope>NUCLEOTIDE SEQUENCE [LARGE SCALE GENOMIC DNA]</scope>
    <source>
        <strain evidence="3 4">2789STDY5608840</strain>
    </source>
</reference>
<dbReference type="SMART" id="SM00854">
    <property type="entry name" value="PGA_cap"/>
    <property type="match status" value="1"/>
</dbReference>
<dbReference type="Pfam" id="PF09587">
    <property type="entry name" value="PGA_cap"/>
    <property type="match status" value="1"/>
</dbReference>
<dbReference type="Proteomes" id="UP000095517">
    <property type="component" value="Unassembled WGS sequence"/>
</dbReference>
<protein>
    <submittedName>
        <fullName evidence="3">Capsule biosynthesis protein capA</fullName>
    </submittedName>
</protein>
<dbReference type="PANTHER" id="PTHR33393">
    <property type="entry name" value="POLYGLUTAMINE SYNTHESIS ACCESSORY PROTEIN RV0574C-RELATED"/>
    <property type="match status" value="1"/>
</dbReference>
<comment type="similarity">
    <text evidence="1">Belongs to the CapA family.</text>
</comment>
<proteinExistence type="inferred from homology"/>
<dbReference type="PROSITE" id="PS51257">
    <property type="entry name" value="PROKAR_LIPOPROTEIN"/>
    <property type="match status" value="1"/>
</dbReference>